<dbReference type="PROSITE" id="PS50020">
    <property type="entry name" value="WW_DOMAIN_2"/>
    <property type="match status" value="1"/>
</dbReference>
<feature type="region of interest" description="Disordered" evidence="10">
    <location>
        <begin position="607"/>
        <end position="664"/>
    </location>
</feature>
<gene>
    <name evidence="13" type="ORF">AMTR_s00046p00168380</name>
</gene>
<feature type="compositionally biased region" description="Polar residues" evidence="10">
    <location>
        <begin position="305"/>
        <end position="321"/>
    </location>
</feature>
<dbReference type="InterPro" id="IPR001202">
    <property type="entry name" value="WW_dom"/>
</dbReference>
<dbReference type="SUPFAM" id="SSF51045">
    <property type="entry name" value="WW domain"/>
    <property type="match status" value="1"/>
</dbReference>
<evidence type="ECO:0000256" key="7">
    <source>
        <dbReference type="ARBA" id="ARBA00023242"/>
    </source>
</evidence>
<evidence type="ECO:0000313" key="14">
    <source>
        <dbReference type="Proteomes" id="UP000017836"/>
    </source>
</evidence>
<dbReference type="STRING" id="13333.U5CXH7"/>
<evidence type="ECO:0000256" key="8">
    <source>
        <dbReference type="ARBA" id="ARBA00071861"/>
    </source>
</evidence>
<dbReference type="InterPro" id="IPR035979">
    <property type="entry name" value="RBD_domain_sf"/>
</dbReference>
<dbReference type="EMBL" id="KI392290">
    <property type="protein sequence ID" value="ERN18016.1"/>
    <property type="molecule type" value="Genomic_DNA"/>
</dbReference>
<dbReference type="InterPro" id="IPR000504">
    <property type="entry name" value="RRM_dom"/>
</dbReference>
<dbReference type="PRINTS" id="PR00961">
    <property type="entry name" value="HUDSXLRNA"/>
</dbReference>
<dbReference type="GO" id="GO:0030154">
    <property type="term" value="P:cell differentiation"/>
    <property type="evidence" value="ECO:0007669"/>
    <property type="project" value="UniProtKB-KW"/>
</dbReference>
<dbReference type="Pfam" id="PF00076">
    <property type="entry name" value="RRM_1"/>
    <property type="match status" value="2"/>
</dbReference>
<keyword evidence="7" id="KW-0539">Nucleus</keyword>
<evidence type="ECO:0000259" key="11">
    <source>
        <dbReference type="PROSITE" id="PS50020"/>
    </source>
</evidence>
<evidence type="ECO:0000256" key="9">
    <source>
        <dbReference type="PROSITE-ProRule" id="PRU00176"/>
    </source>
</evidence>
<name>U5CXH7_AMBTC</name>
<dbReference type="OMA" id="FHPYRGP"/>
<dbReference type="CDD" id="cd00201">
    <property type="entry name" value="WW"/>
    <property type="match status" value="1"/>
</dbReference>
<keyword evidence="4" id="KW-0221">Differentiation</keyword>
<evidence type="ECO:0000256" key="4">
    <source>
        <dbReference type="ARBA" id="ARBA00022782"/>
    </source>
</evidence>
<keyword evidence="6" id="KW-0287">Flowering</keyword>
<dbReference type="SMART" id="SM00456">
    <property type="entry name" value="WW"/>
    <property type="match status" value="1"/>
</dbReference>
<feature type="compositionally biased region" description="Gly residues" evidence="10">
    <location>
        <begin position="241"/>
        <end position="252"/>
    </location>
</feature>
<feature type="region of interest" description="Disordered" evidence="10">
    <location>
        <begin position="1"/>
        <end position="60"/>
    </location>
</feature>
<dbReference type="SMART" id="SM00360">
    <property type="entry name" value="RRM"/>
    <property type="match status" value="2"/>
</dbReference>
<dbReference type="GO" id="GO:0005634">
    <property type="term" value="C:nucleus"/>
    <property type="evidence" value="ECO:0000318"/>
    <property type="project" value="GO_Central"/>
</dbReference>
<reference evidence="14" key="1">
    <citation type="journal article" date="2013" name="Science">
        <title>The Amborella genome and the evolution of flowering plants.</title>
        <authorList>
            <consortium name="Amborella Genome Project"/>
        </authorList>
    </citation>
    <scope>NUCLEOTIDE SEQUENCE [LARGE SCALE GENOMIC DNA]</scope>
</reference>
<keyword evidence="5 9" id="KW-0694">RNA-binding</keyword>
<feature type="domain" description="WW" evidence="11">
    <location>
        <begin position="568"/>
        <end position="595"/>
    </location>
</feature>
<evidence type="ECO:0000313" key="13">
    <source>
        <dbReference type="EMBL" id="ERN18016.1"/>
    </source>
</evidence>
<keyword evidence="14" id="KW-1185">Reference proteome</keyword>
<dbReference type="FunFam" id="3.30.70.330:FF:000332">
    <property type="entry name" value="flowering time control protein FCA isoform X2"/>
    <property type="match status" value="1"/>
</dbReference>
<dbReference type="InterPro" id="IPR036020">
    <property type="entry name" value="WW_dom_sf"/>
</dbReference>
<dbReference type="Proteomes" id="UP000017836">
    <property type="component" value="Unassembled WGS sequence"/>
</dbReference>
<dbReference type="Gramene" id="ERN18016">
    <property type="protein sequence ID" value="ERN18016"/>
    <property type="gene ID" value="AMTR_s00046p00168380"/>
</dbReference>
<feature type="compositionally biased region" description="Polar residues" evidence="10">
    <location>
        <begin position="607"/>
        <end position="631"/>
    </location>
</feature>
<feature type="domain" description="RRM" evidence="12">
    <location>
        <begin position="62"/>
        <end position="143"/>
    </location>
</feature>
<evidence type="ECO:0000256" key="5">
    <source>
        <dbReference type="ARBA" id="ARBA00022884"/>
    </source>
</evidence>
<dbReference type="FunFam" id="3.30.70.330:FF:000374">
    <property type="entry name" value="Flowering time control protein FCA"/>
    <property type="match status" value="1"/>
</dbReference>
<accession>U5CXH7</accession>
<evidence type="ECO:0000256" key="1">
    <source>
        <dbReference type="ARBA" id="ARBA00004123"/>
    </source>
</evidence>
<dbReference type="InterPro" id="IPR002343">
    <property type="entry name" value="Hud_Sxl_RNA"/>
</dbReference>
<keyword evidence="2" id="KW-0217">Developmental protein</keyword>
<dbReference type="eggNOG" id="KOG0144">
    <property type="taxonomic scope" value="Eukaryota"/>
</dbReference>
<dbReference type="Gene3D" id="3.30.70.330">
    <property type="match status" value="2"/>
</dbReference>
<feature type="compositionally biased region" description="Low complexity" evidence="10">
    <location>
        <begin position="336"/>
        <end position="385"/>
    </location>
</feature>
<dbReference type="SUPFAM" id="SSF54928">
    <property type="entry name" value="RNA-binding domain, RBD"/>
    <property type="match status" value="2"/>
</dbReference>
<dbReference type="PROSITE" id="PS50102">
    <property type="entry name" value="RRM"/>
    <property type="match status" value="2"/>
</dbReference>
<protein>
    <recommendedName>
        <fullName evidence="8">Flowering time control protein FCA</fullName>
    </recommendedName>
</protein>
<proteinExistence type="predicted"/>
<dbReference type="GO" id="GO:0009908">
    <property type="term" value="P:flower development"/>
    <property type="evidence" value="ECO:0007669"/>
    <property type="project" value="UniProtKB-KW"/>
</dbReference>
<dbReference type="GO" id="GO:0005737">
    <property type="term" value="C:cytoplasm"/>
    <property type="evidence" value="ECO:0000318"/>
    <property type="project" value="GO_Central"/>
</dbReference>
<keyword evidence="3" id="KW-0677">Repeat</keyword>
<sequence length="708" mass="76283">MARGPPPPHHQASSMNNHYRPMSSFGGSAQPPSMAGQKRDSSGFSVPLRGSSPDSADGGNYAKLFIGSVPRTATEEDIRPLFAEHGDVLEVALIKDKRTGQQQGCCFIKYATKEEADRAIRSLHNQRTLPGGSGPIQVRYADGERERLGAVEYKLFVGSLNKQATEKEIEEIFAPYGRVDDVYIMRDDLKQSRGCGFVKYPYKDMAIAAINALNGNYVMRGCDQPLTVRFADPKRPRTGDSRGGPAFGGPGFGPRSQGPQVARPMPNLGGHLGGRIPPNAWHPMSPQNMGPSPQAGSLGVLGPPTNGSLQGPAITSSSTAQPGFHPPLAPIPHIGQQQQSPLQKPLQSPQHLPSSLQLPVSSASQPQTSVTSSQPLGQQLPSPQSVAQLPFSHALQQQQLFALGAQLSASQPLHLPTTTQPLIPSNLQPHSLALNVNQPQQLVSSTIQPQTVQPNQQSPAQHQALVQHQAIASQANILSQQQAFSHLQQLQQSQLQQQTSQSQKLQSYYQVMPAQLVPQSPWTGVAPQNMVSTPAVATAAVAPSAISAVPTVPVSTQSSAVLVTTCNWTEHTSPEGYKYYYNSVTGVSKWEKPEEFAAFEQQQQTVSQQLHAQPQTQVQSSLQPTQQVSPANQLQPQNQPRQQQQQLPQQQPNPSAPYLASGILGHPNIQGLNYMQLHAAGATMDPSRLQQGLQTAQDLVWKSKPAGN</sequence>
<evidence type="ECO:0000256" key="2">
    <source>
        <dbReference type="ARBA" id="ARBA00022473"/>
    </source>
</evidence>
<dbReference type="Gene3D" id="2.20.70.10">
    <property type="match status" value="1"/>
</dbReference>
<dbReference type="GO" id="GO:0003729">
    <property type="term" value="F:mRNA binding"/>
    <property type="evidence" value="ECO:0000318"/>
    <property type="project" value="GO_Central"/>
</dbReference>
<feature type="compositionally biased region" description="Polar residues" evidence="10">
    <location>
        <begin position="285"/>
        <end position="295"/>
    </location>
</feature>
<dbReference type="HOGENOM" id="CLU_020343_0_0_1"/>
<comment type="subcellular location">
    <subcellularLocation>
        <location evidence="1">Nucleus</location>
    </subcellularLocation>
</comment>
<evidence type="ECO:0000256" key="10">
    <source>
        <dbReference type="SAM" id="MobiDB-lite"/>
    </source>
</evidence>
<feature type="compositionally biased region" description="Basic and acidic residues" evidence="10">
    <location>
        <begin position="231"/>
        <end position="240"/>
    </location>
</feature>
<dbReference type="GO" id="GO:1990904">
    <property type="term" value="C:ribonucleoprotein complex"/>
    <property type="evidence" value="ECO:0000318"/>
    <property type="project" value="GO_Central"/>
</dbReference>
<organism evidence="13 14">
    <name type="scientific">Amborella trichopoda</name>
    <dbReference type="NCBI Taxonomy" id="13333"/>
    <lineage>
        <taxon>Eukaryota</taxon>
        <taxon>Viridiplantae</taxon>
        <taxon>Streptophyta</taxon>
        <taxon>Embryophyta</taxon>
        <taxon>Tracheophyta</taxon>
        <taxon>Spermatophyta</taxon>
        <taxon>Magnoliopsida</taxon>
        <taxon>Amborellales</taxon>
        <taxon>Amborellaceae</taxon>
        <taxon>Amborella</taxon>
    </lineage>
</organism>
<dbReference type="Pfam" id="PF00397">
    <property type="entry name" value="WW"/>
    <property type="match status" value="1"/>
</dbReference>
<evidence type="ECO:0000256" key="3">
    <source>
        <dbReference type="ARBA" id="ARBA00022737"/>
    </source>
</evidence>
<evidence type="ECO:0000256" key="6">
    <source>
        <dbReference type="ARBA" id="ARBA00023089"/>
    </source>
</evidence>
<dbReference type="PANTHER" id="PTHR24012">
    <property type="entry name" value="RNA BINDING PROTEIN"/>
    <property type="match status" value="1"/>
</dbReference>
<evidence type="ECO:0000259" key="12">
    <source>
        <dbReference type="PROSITE" id="PS50102"/>
    </source>
</evidence>
<feature type="region of interest" description="Disordered" evidence="10">
    <location>
        <begin position="229"/>
        <end position="385"/>
    </location>
</feature>
<dbReference type="InterPro" id="IPR012677">
    <property type="entry name" value="Nucleotide-bd_a/b_plait_sf"/>
</dbReference>
<feature type="compositionally biased region" description="Low complexity" evidence="10">
    <location>
        <begin position="632"/>
        <end position="653"/>
    </location>
</feature>
<feature type="domain" description="RRM" evidence="12">
    <location>
        <begin position="153"/>
        <end position="233"/>
    </location>
</feature>
<dbReference type="AlphaFoldDB" id="U5CXH7"/>